<dbReference type="GO" id="GO:0003712">
    <property type="term" value="F:transcription coregulator activity"/>
    <property type="evidence" value="ECO:0007669"/>
    <property type="project" value="InterPro"/>
</dbReference>
<dbReference type="Gene3D" id="1.10.246.20">
    <property type="entry name" value="Coactivator CBP, KIX domain"/>
    <property type="match status" value="1"/>
</dbReference>
<keyword evidence="3" id="KW-0812">Transmembrane</keyword>
<accession>A0A2G5EMP0</accession>
<evidence type="ECO:0000256" key="3">
    <source>
        <dbReference type="SAM" id="Phobius"/>
    </source>
</evidence>
<keyword evidence="5" id="KW-1185">Reference proteome</keyword>
<name>A0A2G5EMP0_AQUCA</name>
<keyword evidence="3" id="KW-0472">Membrane</keyword>
<evidence type="ECO:0000256" key="2">
    <source>
        <dbReference type="SAM" id="MobiDB-lite"/>
    </source>
</evidence>
<evidence type="ECO:0000313" key="4">
    <source>
        <dbReference type="EMBL" id="PIA57014.1"/>
    </source>
</evidence>
<evidence type="ECO:0000313" key="5">
    <source>
        <dbReference type="Proteomes" id="UP000230069"/>
    </source>
</evidence>
<feature type="region of interest" description="Disordered" evidence="2">
    <location>
        <begin position="194"/>
        <end position="248"/>
    </location>
</feature>
<keyword evidence="3" id="KW-1133">Transmembrane helix</keyword>
<dbReference type="EMBL" id="KZ305023">
    <property type="protein sequence ID" value="PIA57014.1"/>
    <property type="molecule type" value="Genomic_DNA"/>
</dbReference>
<dbReference type="PANTHER" id="PTHR35300:SF4">
    <property type="entry name" value="HISTONE ACETYLTRANSFERASE"/>
    <property type="match status" value="1"/>
</dbReference>
<dbReference type="OrthoDB" id="1937968at2759"/>
<dbReference type="PANTHER" id="PTHR35300">
    <property type="entry name" value="COACTIVATOR CBP, KIX DOMAIN-CONTAINING PROTEIN-RELATED"/>
    <property type="match status" value="1"/>
</dbReference>
<reference evidence="4 5" key="1">
    <citation type="submission" date="2017-09" db="EMBL/GenBank/DDBJ databases">
        <title>WGS assembly of Aquilegia coerulea Goldsmith.</title>
        <authorList>
            <person name="Hodges S."/>
            <person name="Kramer E."/>
            <person name="Nordborg M."/>
            <person name="Tomkins J."/>
            <person name="Borevitz J."/>
            <person name="Derieg N."/>
            <person name="Yan J."/>
            <person name="Mihaltcheva S."/>
            <person name="Hayes R.D."/>
            <person name="Rokhsar D."/>
        </authorList>
    </citation>
    <scope>NUCLEOTIDE SEQUENCE [LARGE SCALE GENOMIC DNA]</scope>
    <source>
        <strain evidence="5">cv. Goldsmith</strain>
    </source>
</reference>
<dbReference type="GO" id="GO:0006355">
    <property type="term" value="P:regulation of DNA-templated transcription"/>
    <property type="evidence" value="ECO:0007669"/>
    <property type="project" value="InterPro"/>
</dbReference>
<keyword evidence="1" id="KW-0539">Nucleus</keyword>
<evidence type="ECO:0000256" key="1">
    <source>
        <dbReference type="ARBA" id="ARBA00023242"/>
    </source>
</evidence>
<evidence type="ECO:0008006" key="6">
    <source>
        <dbReference type="Google" id="ProtNLM"/>
    </source>
</evidence>
<dbReference type="Proteomes" id="UP000230069">
    <property type="component" value="Unassembled WGS sequence"/>
</dbReference>
<protein>
    <recommendedName>
        <fullName evidence="6">Histone acetyltransferase</fullName>
    </recommendedName>
</protein>
<sequence>LISHHTPTSTPTPHLSLFFFLTQIKKKKEPHFKLGIQDLKGVKGEQELEKTTPFQTYILWFLLGLVFTSFLLLKMPRPGPRPYECTRKAWHSDRHQPMRGSLIREIFRVVNEIHSSQTKKNKEWQEKLPVVVLKAEEILYSKANSETEYMDLQTLWERTTDAINTIIRREESTETGDLLQPCIEAALILGCTARRASRSQRNSNPRSYLNTSTQEHSPVFPGVLDNVTHAGSSRLAPPHSSKPSSTSRILPYYSTHARPVTTNSTQVRVDSGSPHTHDINPTVSYAFPFPSEIMSPSSRNQAFSIESHPSDNMGCAYPLYYGAHHQATDSQVVLQSIPATNFSPVQLGTFQAQSIMKPYEKGFLQDFFTCDGGVNAPDRSTEGEIRNADEIPPAIECDLSLHLGPLSVSCARTETRCRHEVENVGPSSSQEGSKSCDRSSRTSMKRKAPFSDLVEAAHSSHHSQFSPDLFFGRMKKPDE</sequence>
<feature type="region of interest" description="Disordered" evidence="2">
    <location>
        <begin position="420"/>
        <end position="479"/>
    </location>
</feature>
<gene>
    <name evidence="4" type="ORF">AQUCO_00600024v1</name>
</gene>
<feature type="non-terminal residue" evidence="4">
    <location>
        <position position="1"/>
    </location>
</feature>
<proteinExistence type="predicted"/>
<dbReference type="InterPro" id="IPR036529">
    <property type="entry name" value="KIX_dom_sf"/>
</dbReference>
<dbReference type="AlphaFoldDB" id="A0A2G5EMP0"/>
<feature type="transmembrane region" description="Helical" evidence="3">
    <location>
        <begin position="54"/>
        <end position="73"/>
    </location>
</feature>
<organism evidence="4 5">
    <name type="scientific">Aquilegia coerulea</name>
    <name type="common">Rocky mountain columbine</name>
    <dbReference type="NCBI Taxonomy" id="218851"/>
    <lineage>
        <taxon>Eukaryota</taxon>
        <taxon>Viridiplantae</taxon>
        <taxon>Streptophyta</taxon>
        <taxon>Embryophyta</taxon>
        <taxon>Tracheophyta</taxon>
        <taxon>Spermatophyta</taxon>
        <taxon>Magnoliopsida</taxon>
        <taxon>Ranunculales</taxon>
        <taxon>Ranunculaceae</taxon>
        <taxon>Thalictroideae</taxon>
        <taxon>Aquilegia</taxon>
    </lineage>
</organism>